<reference evidence="1 2" key="1">
    <citation type="journal article" date="2021" name="Nat. Plants">
        <title>The Taxus genome provides insights into paclitaxel biosynthesis.</title>
        <authorList>
            <person name="Xiong X."/>
            <person name="Gou J."/>
            <person name="Liao Q."/>
            <person name="Li Y."/>
            <person name="Zhou Q."/>
            <person name="Bi G."/>
            <person name="Li C."/>
            <person name="Du R."/>
            <person name="Wang X."/>
            <person name="Sun T."/>
            <person name="Guo L."/>
            <person name="Liang H."/>
            <person name="Lu P."/>
            <person name="Wu Y."/>
            <person name="Zhang Z."/>
            <person name="Ro D.K."/>
            <person name="Shang Y."/>
            <person name="Huang S."/>
            <person name="Yan J."/>
        </authorList>
    </citation>
    <scope>NUCLEOTIDE SEQUENCE [LARGE SCALE GENOMIC DNA]</scope>
    <source>
        <strain evidence="1">Ta-2019</strain>
    </source>
</reference>
<evidence type="ECO:0000313" key="1">
    <source>
        <dbReference type="EMBL" id="KAH9329217.1"/>
    </source>
</evidence>
<dbReference type="Proteomes" id="UP000824469">
    <property type="component" value="Unassembled WGS sequence"/>
</dbReference>
<feature type="non-terminal residue" evidence="1">
    <location>
        <position position="105"/>
    </location>
</feature>
<keyword evidence="2" id="KW-1185">Reference proteome</keyword>
<dbReference type="AlphaFoldDB" id="A0AA38GUP6"/>
<organism evidence="1 2">
    <name type="scientific">Taxus chinensis</name>
    <name type="common">Chinese yew</name>
    <name type="synonym">Taxus wallichiana var. chinensis</name>
    <dbReference type="NCBI Taxonomy" id="29808"/>
    <lineage>
        <taxon>Eukaryota</taxon>
        <taxon>Viridiplantae</taxon>
        <taxon>Streptophyta</taxon>
        <taxon>Embryophyta</taxon>
        <taxon>Tracheophyta</taxon>
        <taxon>Spermatophyta</taxon>
        <taxon>Pinopsida</taxon>
        <taxon>Pinidae</taxon>
        <taxon>Conifers II</taxon>
        <taxon>Cupressales</taxon>
        <taxon>Taxaceae</taxon>
        <taxon>Taxus</taxon>
    </lineage>
</organism>
<protein>
    <submittedName>
        <fullName evidence="1">Uncharacterized protein</fullName>
    </submittedName>
</protein>
<sequence length="105" mass="12280">MDVLMELTLNHLNICAHEGCLPQLLIDDPKQRLLIEAFPLKEILEHKLNPLKFITANNMLETNQSKAFGGVERIDMFVRPNFTFWYMVSTSVEEDEFEDHMIDEI</sequence>
<proteinExistence type="predicted"/>
<accession>A0AA38GUP6</accession>
<dbReference type="EMBL" id="JAHRHJ020000001">
    <property type="protein sequence ID" value="KAH9329217.1"/>
    <property type="molecule type" value="Genomic_DNA"/>
</dbReference>
<evidence type="ECO:0000313" key="2">
    <source>
        <dbReference type="Proteomes" id="UP000824469"/>
    </source>
</evidence>
<name>A0AA38GUP6_TAXCH</name>
<gene>
    <name evidence="1" type="ORF">KI387_001325</name>
</gene>
<comment type="caution">
    <text evidence="1">The sequence shown here is derived from an EMBL/GenBank/DDBJ whole genome shotgun (WGS) entry which is preliminary data.</text>
</comment>